<dbReference type="Proteomes" id="UP001597533">
    <property type="component" value="Unassembled WGS sequence"/>
</dbReference>
<evidence type="ECO:0000313" key="2">
    <source>
        <dbReference type="EMBL" id="MFD2822370.1"/>
    </source>
</evidence>
<comment type="caution">
    <text evidence="2">The sequence shown here is derived from an EMBL/GenBank/DDBJ whole genome shotgun (WGS) entry which is preliminary data.</text>
</comment>
<dbReference type="RefSeq" id="WP_183484905.1">
    <property type="nucleotide sequence ID" value="NZ_JBHUOV010000001.1"/>
</dbReference>
<dbReference type="InterPro" id="IPR032710">
    <property type="entry name" value="NTF2-like_dom_sf"/>
</dbReference>
<keyword evidence="3" id="KW-1185">Reference proteome</keyword>
<organism evidence="2 3">
    <name type="scientific">Lacinutrix iliipiscaria</name>
    <dbReference type="NCBI Taxonomy" id="1230532"/>
    <lineage>
        <taxon>Bacteria</taxon>
        <taxon>Pseudomonadati</taxon>
        <taxon>Bacteroidota</taxon>
        <taxon>Flavobacteriia</taxon>
        <taxon>Flavobacteriales</taxon>
        <taxon>Flavobacteriaceae</taxon>
        <taxon>Lacinutrix</taxon>
    </lineage>
</organism>
<gene>
    <name evidence="2" type="ORF">ACFS5M_01735</name>
</gene>
<proteinExistence type="predicted"/>
<reference evidence="3" key="1">
    <citation type="journal article" date="2019" name="Int. J. Syst. Evol. Microbiol.">
        <title>The Global Catalogue of Microorganisms (GCM) 10K type strain sequencing project: providing services to taxonomists for standard genome sequencing and annotation.</title>
        <authorList>
            <consortium name="The Broad Institute Genomics Platform"/>
            <consortium name="The Broad Institute Genome Sequencing Center for Infectious Disease"/>
            <person name="Wu L."/>
            <person name="Ma J."/>
        </authorList>
    </citation>
    <scope>NUCLEOTIDE SEQUENCE [LARGE SCALE GENOMIC DNA]</scope>
    <source>
        <strain evidence="3">KCTC 32141</strain>
    </source>
</reference>
<accession>A0ABW5WMK7</accession>
<name>A0ABW5WMK7_9FLAO</name>
<dbReference type="SUPFAM" id="SSF54427">
    <property type="entry name" value="NTF2-like"/>
    <property type="match status" value="1"/>
</dbReference>
<feature type="domain" description="SnoaL-like" evidence="1">
    <location>
        <begin position="35"/>
        <end position="148"/>
    </location>
</feature>
<evidence type="ECO:0000313" key="3">
    <source>
        <dbReference type="Proteomes" id="UP001597533"/>
    </source>
</evidence>
<dbReference type="EMBL" id="JBHUOV010000001">
    <property type="protein sequence ID" value="MFD2822370.1"/>
    <property type="molecule type" value="Genomic_DNA"/>
</dbReference>
<sequence>MKPLYIFIFVIFLSSCNDKGDAHKGLSSNEIKQEINTNLDAWHHAAANANFEAYFNLMTNDGIFIGTDATENWKNDAFKAFCKPYFDKGKAWSFTPIERHVYLSEDKTIAWFDELLDTQMKICRGSGVMKQEGNTWKVAHYVLSIAIPNDNVNQVTEIKKEFDSILVAKLLQK</sequence>
<dbReference type="Pfam" id="PF13474">
    <property type="entry name" value="SnoaL_3"/>
    <property type="match status" value="1"/>
</dbReference>
<evidence type="ECO:0000259" key="1">
    <source>
        <dbReference type="Pfam" id="PF13474"/>
    </source>
</evidence>
<dbReference type="PROSITE" id="PS51257">
    <property type="entry name" value="PROKAR_LIPOPROTEIN"/>
    <property type="match status" value="1"/>
</dbReference>
<dbReference type="InterPro" id="IPR037401">
    <property type="entry name" value="SnoaL-like"/>
</dbReference>
<protein>
    <submittedName>
        <fullName evidence="2">Nuclear transport factor 2 family protein</fullName>
    </submittedName>
</protein>
<dbReference type="Gene3D" id="3.10.450.50">
    <property type="match status" value="1"/>
</dbReference>